<keyword evidence="3" id="KW-1185">Reference proteome</keyword>
<protein>
    <submittedName>
        <fullName evidence="2">Uncharacterized protein</fullName>
    </submittedName>
</protein>
<sequence length="400" mass="46607">MERMWSYLRPSAKITKEMTPSHRVDALTDFLFHYGRKSVAQIGDRLCDHMKKAVHMKADANDQLSVDAASSTDIAERYVVKVKEYYDTSKKLKEINLANEEYSILSSKLNSMNEQLKKFENGQQCWSPDHPTFMLYINKAEASRRNELLCDMRGQCLERWFLLQLMRKYADRQAIAKICGQITKTTNAIKKLVKQYGRKITEHMHSKYPPSVTFEEITDLNSTIWNCLEEEIECNSPVPYYIRHKIVDFQHIIHRCTEEVKLIKEEMTRVIRFYSSKISALQDWSDELKNESTESCGLLTMVLTKKDLINMVLQHLKASFSLYMDEDRTELEKHGDLPEEDRIFSTCSDDDEEEMELDDNGDGEDELEEDTLDLFISILNEEYGGDSDQSDVELSDDDLD</sequence>
<gene>
    <name evidence="2" type="ORF">PACLA_8A040461</name>
</gene>
<dbReference type="EMBL" id="CACRXK020000707">
    <property type="protein sequence ID" value="CAB3984205.1"/>
    <property type="molecule type" value="Genomic_DNA"/>
</dbReference>
<organism evidence="2 3">
    <name type="scientific">Paramuricea clavata</name>
    <name type="common">Red gorgonian</name>
    <name type="synonym">Violescent sea-whip</name>
    <dbReference type="NCBI Taxonomy" id="317549"/>
    <lineage>
        <taxon>Eukaryota</taxon>
        <taxon>Metazoa</taxon>
        <taxon>Cnidaria</taxon>
        <taxon>Anthozoa</taxon>
        <taxon>Octocorallia</taxon>
        <taxon>Malacalcyonacea</taxon>
        <taxon>Plexauridae</taxon>
        <taxon>Paramuricea</taxon>
    </lineage>
</organism>
<name>A0A6S7FXK0_PARCT</name>
<dbReference type="PANTHER" id="PTHR33096">
    <property type="entry name" value="CXC2 DOMAIN-CONTAINING PROTEIN"/>
    <property type="match status" value="1"/>
</dbReference>
<dbReference type="Proteomes" id="UP001152795">
    <property type="component" value="Unassembled WGS sequence"/>
</dbReference>
<proteinExistence type="predicted"/>
<evidence type="ECO:0000256" key="1">
    <source>
        <dbReference type="SAM" id="MobiDB-lite"/>
    </source>
</evidence>
<comment type="caution">
    <text evidence="2">The sequence shown here is derived from an EMBL/GenBank/DDBJ whole genome shotgun (WGS) entry which is preliminary data.</text>
</comment>
<evidence type="ECO:0000313" key="2">
    <source>
        <dbReference type="EMBL" id="CAB3984205.1"/>
    </source>
</evidence>
<evidence type="ECO:0000313" key="3">
    <source>
        <dbReference type="Proteomes" id="UP001152795"/>
    </source>
</evidence>
<dbReference type="PANTHER" id="PTHR33096:SF1">
    <property type="entry name" value="CXC1-LIKE CYSTEINE CLUSTER ASSOCIATED WITH KDZ TRANSPOSASES DOMAIN-CONTAINING PROTEIN"/>
    <property type="match status" value="1"/>
</dbReference>
<reference evidence="2" key="1">
    <citation type="submission" date="2020-04" db="EMBL/GenBank/DDBJ databases">
        <authorList>
            <person name="Alioto T."/>
            <person name="Alioto T."/>
            <person name="Gomez Garrido J."/>
        </authorList>
    </citation>
    <scope>NUCLEOTIDE SEQUENCE</scope>
    <source>
        <strain evidence="2">A484AB</strain>
    </source>
</reference>
<dbReference type="AlphaFoldDB" id="A0A6S7FXK0"/>
<feature type="region of interest" description="Disordered" evidence="1">
    <location>
        <begin position="347"/>
        <end position="366"/>
    </location>
</feature>
<accession>A0A6S7FXK0</accession>
<feature type="compositionally biased region" description="Acidic residues" evidence="1">
    <location>
        <begin position="348"/>
        <end position="366"/>
    </location>
</feature>
<dbReference type="OrthoDB" id="5986555at2759"/>